<dbReference type="RefSeq" id="WP_139100725.1">
    <property type="nucleotide sequence ID" value="NZ_VDFW01000055.1"/>
</dbReference>
<dbReference type="Proteomes" id="UP000305546">
    <property type="component" value="Unassembled WGS sequence"/>
</dbReference>
<organism evidence="1 2">
    <name type="scientific">Amycolatopsis alkalitolerans</name>
    <dbReference type="NCBI Taxonomy" id="2547244"/>
    <lineage>
        <taxon>Bacteria</taxon>
        <taxon>Bacillati</taxon>
        <taxon>Actinomycetota</taxon>
        <taxon>Actinomycetes</taxon>
        <taxon>Pseudonocardiales</taxon>
        <taxon>Pseudonocardiaceae</taxon>
        <taxon>Amycolatopsis</taxon>
    </lineage>
</organism>
<evidence type="ECO:0000313" key="1">
    <source>
        <dbReference type="EMBL" id="TNC19075.1"/>
    </source>
</evidence>
<dbReference type="EMBL" id="VDFW01000055">
    <property type="protein sequence ID" value="TNC19075.1"/>
    <property type="molecule type" value="Genomic_DNA"/>
</dbReference>
<name>A0A5C4LPA0_9PSEU</name>
<proteinExistence type="predicted"/>
<gene>
    <name evidence="1" type="ORF">FG385_32940</name>
</gene>
<dbReference type="AlphaFoldDB" id="A0A5C4LPA0"/>
<protein>
    <submittedName>
        <fullName evidence="1">Uncharacterized protein</fullName>
    </submittedName>
</protein>
<sequence>MNLGDWVQIAANIAVVAGGVGPATRSLWRAARAFDHIAARVEDHEERLRLLEGRGRRREVGRR</sequence>
<accession>A0A5C4LPA0</accession>
<comment type="caution">
    <text evidence="1">The sequence shown here is derived from an EMBL/GenBank/DDBJ whole genome shotgun (WGS) entry which is preliminary data.</text>
</comment>
<keyword evidence="2" id="KW-1185">Reference proteome</keyword>
<reference evidence="1 2" key="1">
    <citation type="submission" date="2019-06" db="EMBL/GenBank/DDBJ databases">
        <title>Amycolatopsis alkalitolerans sp. nov., isolated from Gastrodia elata Blume.</title>
        <authorList>
            <person name="Narsing Rao M.P."/>
            <person name="Li W.J."/>
        </authorList>
    </citation>
    <scope>NUCLEOTIDE SEQUENCE [LARGE SCALE GENOMIC DNA]</scope>
    <source>
        <strain evidence="1 2">SYSUP0005</strain>
    </source>
</reference>
<evidence type="ECO:0000313" key="2">
    <source>
        <dbReference type="Proteomes" id="UP000305546"/>
    </source>
</evidence>